<name>A0A8J8SF61_9FIRM</name>
<dbReference type="Proteomes" id="UP000683246">
    <property type="component" value="Chromosome"/>
</dbReference>
<dbReference type="AlphaFoldDB" id="A0A8J8SF61"/>
<dbReference type="RefSeq" id="WP_212696383.1">
    <property type="nucleotide sequence ID" value="NZ_CP058649.1"/>
</dbReference>
<evidence type="ECO:0000313" key="3">
    <source>
        <dbReference type="EMBL" id="QUI20924.1"/>
    </source>
</evidence>
<dbReference type="Pfam" id="PF16982">
    <property type="entry name" value="Flp1_like"/>
    <property type="match status" value="1"/>
</dbReference>
<keyword evidence="1" id="KW-0472">Membrane</keyword>
<dbReference type="InterPro" id="IPR031564">
    <property type="entry name" value="Flp1-like"/>
</dbReference>
<keyword evidence="1" id="KW-1133">Transmembrane helix</keyword>
<keyword evidence="1" id="KW-0812">Transmembrane</keyword>
<feature type="transmembrane region" description="Helical" evidence="1">
    <location>
        <begin position="15"/>
        <end position="34"/>
    </location>
</feature>
<proteinExistence type="predicted"/>
<organism evidence="3 4">
    <name type="scientific">Vallitalea pronyensis</name>
    <dbReference type="NCBI Taxonomy" id="1348613"/>
    <lineage>
        <taxon>Bacteria</taxon>
        <taxon>Bacillati</taxon>
        <taxon>Bacillota</taxon>
        <taxon>Clostridia</taxon>
        <taxon>Lachnospirales</taxon>
        <taxon>Vallitaleaceae</taxon>
        <taxon>Vallitalea</taxon>
    </lineage>
</organism>
<evidence type="ECO:0000259" key="2">
    <source>
        <dbReference type="Pfam" id="PF16982"/>
    </source>
</evidence>
<protein>
    <submittedName>
        <fullName evidence="3">Holin, BlyA family protein</fullName>
    </submittedName>
</protein>
<feature type="domain" description="Putative Flagellin Flp1-like" evidence="2">
    <location>
        <begin position="7"/>
        <end position="52"/>
    </location>
</feature>
<evidence type="ECO:0000313" key="4">
    <source>
        <dbReference type="Proteomes" id="UP000683246"/>
    </source>
</evidence>
<evidence type="ECO:0000256" key="1">
    <source>
        <dbReference type="SAM" id="Phobius"/>
    </source>
</evidence>
<dbReference type="KEGG" id="vpy:HZI73_00745"/>
<dbReference type="EMBL" id="CP058649">
    <property type="protein sequence ID" value="QUI20924.1"/>
    <property type="molecule type" value="Genomic_DNA"/>
</dbReference>
<gene>
    <name evidence="3" type="ORF">HZI73_00745</name>
</gene>
<accession>A0A8J8SF61</accession>
<sequence length="61" mass="6980">MLKHLKRFWNEEDGLGIVEIALIIIVLIAVAIIFKEQLGNLVEDIFERITDEDLGNLKSTE</sequence>
<reference evidence="3" key="1">
    <citation type="submission" date="2020-07" db="EMBL/GenBank/DDBJ databases">
        <title>Vallitalea pronyensis genome.</title>
        <authorList>
            <person name="Postec A."/>
        </authorList>
    </citation>
    <scope>NUCLEOTIDE SEQUENCE</scope>
    <source>
        <strain evidence="3">FatNI3</strain>
    </source>
</reference>
<keyword evidence="4" id="KW-1185">Reference proteome</keyword>